<proteinExistence type="predicted"/>
<evidence type="ECO:0000313" key="2">
    <source>
        <dbReference type="EMBL" id="BCR03530.1"/>
    </source>
</evidence>
<dbReference type="EMBL" id="AP024355">
    <property type="protein sequence ID" value="BCR03530.1"/>
    <property type="molecule type" value="Genomic_DNA"/>
</dbReference>
<keyword evidence="3" id="KW-1185">Reference proteome</keyword>
<dbReference type="InterPro" id="IPR003741">
    <property type="entry name" value="LUD_dom"/>
</dbReference>
<evidence type="ECO:0000259" key="1">
    <source>
        <dbReference type="Pfam" id="PF02589"/>
    </source>
</evidence>
<sequence length="182" mass="19538">MIEGFMEAARRVGAAVERCPDLAAAVDYVRRNAGGTLLLPTFASGERLGIAERLREAGVEVLDADFRQHAPKAAAGLTGANFAIADTGSVVLESTPEPIRLATTLPERHFVLVDAGKVVANGLEAAPILRQFHQSQPRNYLAYITGPSRTADIERVLTIGVHGPKELHVLVLEGISDDYLEM</sequence>
<dbReference type="PANTHER" id="PTHR43682:SF1">
    <property type="entry name" value="LACTATE UTILIZATION PROTEIN C"/>
    <property type="match status" value="1"/>
</dbReference>
<dbReference type="InterPro" id="IPR024185">
    <property type="entry name" value="FTHF_cligase-like_sf"/>
</dbReference>
<reference evidence="2 3" key="2">
    <citation type="journal article" date="2021" name="Int. J. Syst. Evol. Microbiol.">
        <title>Isolation and Polyphasic Characterization of Desulfuromonas versatilis sp. Nov., an Electrogenic Bacteria Capable of Versatile Metabolism Isolated from a Graphene Oxide-Reducing Enrichment Culture.</title>
        <authorList>
            <person name="Xie L."/>
            <person name="Yoshida N."/>
            <person name="Ishii S."/>
            <person name="Meng L."/>
        </authorList>
    </citation>
    <scope>NUCLEOTIDE SEQUENCE [LARGE SCALE GENOMIC DNA]</scope>
    <source>
        <strain evidence="2 3">NIT-T3</strain>
    </source>
</reference>
<evidence type="ECO:0000313" key="3">
    <source>
        <dbReference type="Proteomes" id="UP001319827"/>
    </source>
</evidence>
<gene>
    <name evidence="2" type="ORF">DESUT3_05990</name>
</gene>
<organism evidence="2 3">
    <name type="scientific">Desulfuromonas versatilis</name>
    <dbReference type="NCBI Taxonomy" id="2802975"/>
    <lineage>
        <taxon>Bacteria</taxon>
        <taxon>Pseudomonadati</taxon>
        <taxon>Thermodesulfobacteriota</taxon>
        <taxon>Desulfuromonadia</taxon>
        <taxon>Desulfuromonadales</taxon>
        <taxon>Desulfuromonadaceae</taxon>
        <taxon>Desulfuromonas</taxon>
    </lineage>
</organism>
<dbReference type="InterPro" id="IPR037171">
    <property type="entry name" value="NagB/RpiA_transferase-like"/>
</dbReference>
<dbReference type="Pfam" id="PF02589">
    <property type="entry name" value="LUD_dom"/>
    <property type="match status" value="1"/>
</dbReference>
<feature type="domain" description="LUD" evidence="1">
    <location>
        <begin position="2"/>
        <end position="172"/>
    </location>
</feature>
<dbReference type="Proteomes" id="UP001319827">
    <property type="component" value="Chromosome"/>
</dbReference>
<dbReference type="PANTHER" id="PTHR43682">
    <property type="entry name" value="LACTATE UTILIZATION PROTEIN C"/>
    <property type="match status" value="1"/>
</dbReference>
<name>A0ABM8HST7_9BACT</name>
<accession>A0ABM8HST7</accession>
<dbReference type="Gene3D" id="3.40.50.10420">
    <property type="entry name" value="NagB/RpiA/CoA transferase-like"/>
    <property type="match status" value="1"/>
</dbReference>
<protein>
    <recommendedName>
        <fullName evidence="1">LUD domain-containing protein</fullName>
    </recommendedName>
</protein>
<reference evidence="2 3" key="1">
    <citation type="journal article" date="2016" name="C (Basel)">
        <title>Selective Growth of and Electricity Production by Marine Exoelectrogenic Bacteria in Self-Aggregated Hydrogel of Microbially Reduced Graphene Oxide.</title>
        <authorList>
            <person name="Yoshida N."/>
            <person name="Goto Y."/>
            <person name="Miyata Y."/>
        </authorList>
    </citation>
    <scope>NUCLEOTIDE SEQUENCE [LARGE SCALE GENOMIC DNA]</scope>
    <source>
        <strain evidence="2 3">NIT-T3</strain>
    </source>
</reference>
<dbReference type="SUPFAM" id="SSF100950">
    <property type="entry name" value="NagB/RpiA/CoA transferase-like"/>
    <property type="match status" value="1"/>
</dbReference>